<keyword evidence="1" id="KW-0732">Signal</keyword>
<gene>
    <name evidence="2" type="ORF">PCOR1329_LOCUS81924</name>
</gene>
<evidence type="ECO:0000313" key="2">
    <source>
        <dbReference type="EMBL" id="CAK0906673.1"/>
    </source>
</evidence>
<feature type="chain" id="PRO_5045784075" description="SGNH hydrolase-type esterase domain-containing protein" evidence="1">
    <location>
        <begin position="23"/>
        <end position="337"/>
    </location>
</feature>
<evidence type="ECO:0000256" key="1">
    <source>
        <dbReference type="SAM" id="SignalP"/>
    </source>
</evidence>
<proteinExistence type="predicted"/>
<evidence type="ECO:0000313" key="3">
    <source>
        <dbReference type="Proteomes" id="UP001189429"/>
    </source>
</evidence>
<dbReference type="SUPFAM" id="SSF52266">
    <property type="entry name" value="SGNH hydrolase"/>
    <property type="match status" value="1"/>
</dbReference>
<evidence type="ECO:0008006" key="4">
    <source>
        <dbReference type="Google" id="ProtNLM"/>
    </source>
</evidence>
<feature type="signal peptide" evidence="1">
    <location>
        <begin position="1"/>
        <end position="22"/>
    </location>
</feature>
<organism evidence="2 3">
    <name type="scientific">Prorocentrum cordatum</name>
    <dbReference type="NCBI Taxonomy" id="2364126"/>
    <lineage>
        <taxon>Eukaryota</taxon>
        <taxon>Sar</taxon>
        <taxon>Alveolata</taxon>
        <taxon>Dinophyceae</taxon>
        <taxon>Prorocentrales</taxon>
        <taxon>Prorocentraceae</taxon>
        <taxon>Prorocentrum</taxon>
    </lineage>
</organism>
<reference evidence="2" key="1">
    <citation type="submission" date="2023-10" db="EMBL/GenBank/DDBJ databases">
        <authorList>
            <person name="Chen Y."/>
            <person name="Shah S."/>
            <person name="Dougan E. K."/>
            <person name="Thang M."/>
            <person name="Chan C."/>
        </authorList>
    </citation>
    <scope>NUCLEOTIDE SEQUENCE [LARGE SCALE GENOMIC DNA]</scope>
</reference>
<name>A0ABN9Y2I8_9DINO</name>
<dbReference type="EMBL" id="CAUYUJ010021727">
    <property type="protein sequence ID" value="CAK0906673.1"/>
    <property type="molecule type" value="Genomic_DNA"/>
</dbReference>
<keyword evidence="3" id="KW-1185">Reference proteome</keyword>
<accession>A0ABN9Y2I8</accession>
<sequence length="337" mass="37745">MASASYTLRCVGLLLRIHAATSFHIPAQEQVALDKLTRTSWRPFQSVLIVGSSVDRNAISSNYPGETFTFKQEKVQHNVVLDQARNVSIAVLCHPGVGLNGDLDAPFWNPSVTHEMPQAHSNGPAGRIPKNTLPDHGGNNGAHWKYEPTWKIIEDAPNFGHITFGPQPPDLVVVESSLWDLASWWQLTGHQATPERLEQWCNKDVPYLLKKVTDAFPKSQVVFRTAPQVAPENKGAERWTHANFETMHDCVMRRSAGTGKVFEHVGVIDYHGIMDKLISSTSDEKLRRDLWLEDGYHPSDVPGRLYLNEIFKLLGAEPLHAPPQARAKLPVEDEYDL</sequence>
<dbReference type="Proteomes" id="UP001189429">
    <property type="component" value="Unassembled WGS sequence"/>
</dbReference>
<comment type="caution">
    <text evidence="2">The sequence shown here is derived from an EMBL/GenBank/DDBJ whole genome shotgun (WGS) entry which is preliminary data.</text>
</comment>
<protein>
    <recommendedName>
        <fullName evidence="4">SGNH hydrolase-type esterase domain-containing protein</fullName>
    </recommendedName>
</protein>